<evidence type="ECO:0000256" key="6">
    <source>
        <dbReference type="ARBA" id="ARBA00023136"/>
    </source>
</evidence>
<evidence type="ECO:0000313" key="11">
    <source>
        <dbReference type="Proteomes" id="UP000184533"/>
    </source>
</evidence>
<reference evidence="8 10" key="1">
    <citation type="submission" date="2015-03" db="EMBL/GenBank/DDBJ databases">
        <authorList>
            <person name="Hassan Y.I."/>
            <person name="Lepp D."/>
            <person name="Zhou T."/>
        </authorList>
    </citation>
    <scope>NUCLEOTIDE SEQUENCE [LARGE SCALE GENOMIC DNA]</scope>
    <source>
        <strain evidence="8 10">DSM 17137</strain>
    </source>
</reference>
<comment type="subcellular location">
    <subcellularLocation>
        <location evidence="1">Membrane</location>
    </subcellularLocation>
</comment>
<evidence type="ECO:0000256" key="3">
    <source>
        <dbReference type="ARBA" id="ARBA00022660"/>
    </source>
</evidence>
<dbReference type="Proteomes" id="UP000184533">
    <property type="component" value="Unassembled WGS sequence"/>
</dbReference>
<keyword evidence="10" id="KW-1185">Reference proteome</keyword>
<accession>A0A0F5LKF6</accession>
<dbReference type="EMBL" id="LAJF01000091">
    <property type="protein sequence ID" value="KKB82760.1"/>
    <property type="molecule type" value="Genomic_DNA"/>
</dbReference>
<evidence type="ECO:0000256" key="2">
    <source>
        <dbReference type="ARBA" id="ARBA00022448"/>
    </source>
</evidence>
<dbReference type="GO" id="GO:0016020">
    <property type="term" value="C:membrane"/>
    <property type="evidence" value="ECO:0007669"/>
    <property type="project" value="UniProtKB-SubCell"/>
</dbReference>
<dbReference type="AlphaFoldDB" id="A0A0F5LKF6"/>
<dbReference type="RefSeq" id="WP_046135973.1">
    <property type="nucleotide sequence ID" value="NZ_FQVC01000008.1"/>
</dbReference>
<keyword evidence="2" id="KW-0813">Transport</keyword>
<feature type="region of interest" description="Disordered" evidence="7">
    <location>
        <begin position="72"/>
        <end position="101"/>
    </location>
</feature>
<name>A0A0F5LKF6_9HYPH</name>
<dbReference type="PATRIC" id="fig|1121477.3.peg.4045"/>
<evidence type="ECO:0000256" key="4">
    <source>
        <dbReference type="ARBA" id="ARBA00022946"/>
    </source>
</evidence>
<evidence type="ECO:0000256" key="5">
    <source>
        <dbReference type="ARBA" id="ARBA00022982"/>
    </source>
</evidence>
<keyword evidence="5" id="KW-0249">Electron transport</keyword>
<dbReference type="Gene3D" id="3.30.160.190">
    <property type="entry name" value="atu1810 like domain"/>
    <property type="match status" value="1"/>
</dbReference>
<keyword evidence="4" id="KW-0809">Transit peptide</keyword>
<sequence>MTARIYRPARNAMQSGKGKSNQWVLVHELAVPREIDPLMGYTSSRDTRQQIRLSFDTLEAAEGYAQKNGIPYSVQPAHDATPKRVYYPDNFRSDRKTPWTH</sequence>
<reference evidence="9 11" key="2">
    <citation type="submission" date="2016-11" db="EMBL/GenBank/DDBJ databases">
        <authorList>
            <person name="Jaros S."/>
            <person name="Januszkiewicz K."/>
            <person name="Wedrychowicz H."/>
        </authorList>
    </citation>
    <scope>NUCLEOTIDE SEQUENCE [LARGE SCALE GENOMIC DNA]</scope>
    <source>
        <strain evidence="9 11">DSM 17137</strain>
    </source>
</reference>
<gene>
    <name evidence="9" type="ORF">SAMN02745223_02679</name>
    <name evidence="8" type="ORF">VW29_14380</name>
</gene>
<dbReference type="Proteomes" id="UP000033608">
    <property type="component" value="Unassembled WGS sequence"/>
</dbReference>
<dbReference type="STRING" id="1121477.SAMN02745223_02679"/>
<dbReference type="GO" id="GO:0022900">
    <property type="term" value="P:electron transport chain"/>
    <property type="evidence" value="ECO:0007669"/>
    <property type="project" value="InterPro"/>
</dbReference>
<evidence type="ECO:0000313" key="9">
    <source>
        <dbReference type="EMBL" id="SHF46405.1"/>
    </source>
</evidence>
<dbReference type="EMBL" id="FQVC01000008">
    <property type="protein sequence ID" value="SHF46405.1"/>
    <property type="molecule type" value="Genomic_DNA"/>
</dbReference>
<feature type="compositionally biased region" description="Basic and acidic residues" evidence="7">
    <location>
        <begin position="91"/>
        <end position="101"/>
    </location>
</feature>
<evidence type="ECO:0000313" key="8">
    <source>
        <dbReference type="EMBL" id="KKB82760.1"/>
    </source>
</evidence>
<proteinExistence type="predicted"/>
<dbReference type="OrthoDB" id="9799572at2"/>
<evidence type="ECO:0000256" key="1">
    <source>
        <dbReference type="ARBA" id="ARBA00004370"/>
    </source>
</evidence>
<dbReference type="InterPro" id="IPR038532">
    <property type="entry name" value="NDUFS4-like_sf"/>
</dbReference>
<organism evidence="8 10">
    <name type="scientific">Devosia limi DSM 17137</name>
    <dbReference type="NCBI Taxonomy" id="1121477"/>
    <lineage>
        <taxon>Bacteria</taxon>
        <taxon>Pseudomonadati</taxon>
        <taxon>Pseudomonadota</taxon>
        <taxon>Alphaproteobacteria</taxon>
        <taxon>Hyphomicrobiales</taxon>
        <taxon>Devosiaceae</taxon>
        <taxon>Devosia</taxon>
    </lineage>
</organism>
<evidence type="ECO:0000256" key="7">
    <source>
        <dbReference type="SAM" id="MobiDB-lite"/>
    </source>
</evidence>
<keyword evidence="6" id="KW-0472">Membrane</keyword>
<protein>
    <submittedName>
        <fullName evidence="9">ETC complex I subunit conserved region</fullName>
    </submittedName>
</protein>
<dbReference type="InterPro" id="IPR006885">
    <property type="entry name" value="NADH_UbQ_FeS_4_mit-like"/>
</dbReference>
<keyword evidence="3" id="KW-0679">Respiratory chain</keyword>
<evidence type="ECO:0000313" key="10">
    <source>
        <dbReference type="Proteomes" id="UP000033608"/>
    </source>
</evidence>
<dbReference type="Pfam" id="PF04800">
    <property type="entry name" value="NDUS4"/>
    <property type="match status" value="1"/>
</dbReference>